<evidence type="ECO:0000313" key="3">
    <source>
        <dbReference type="Proteomes" id="UP000019384"/>
    </source>
</evidence>
<organism evidence="2 3">
    <name type="scientific">Kuraishia capsulata CBS 1993</name>
    <dbReference type="NCBI Taxonomy" id="1382522"/>
    <lineage>
        <taxon>Eukaryota</taxon>
        <taxon>Fungi</taxon>
        <taxon>Dikarya</taxon>
        <taxon>Ascomycota</taxon>
        <taxon>Saccharomycotina</taxon>
        <taxon>Pichiomycetes</taxon>
        <taxon>Pichiales</taxon>
        <taxon>Pichiaceae</taxon>
        <taxon>Kuraishia</taxon>
    </lineage>
</organism>
<dbReference type="Proteomes" id="UP000019384">
    <property type="component" value="Unassembled WGS sequence"/>
</dbReference>
<gene>
    <name evidence="2" type="ORF">KUCA_T00005826001</name>
</gene>
<dbReference type="GeneID" id="34523203"/>
<dbReference type="HOGENOM" id="CLU_1594794_0_0_1"/>
<sequence length="167" mass="19256">MSFVKETRKRLDLHRSFDVEDDFEFCPVNDENLKMYYYSKQQQQHHQHHAQQHQQHDPVQLYKILANASANSNNASTLSPNRSPQYSDVNLKRTPWLQQQQNGSPLNSRDSYLSPSPKTNGINYLSSTPGSASSAKQITPMQFKYSQPQQYPVVNSLQAKLNMASRR</sequence>
<accession>W6MV90</accession>
<name>W6MV90_9ASCO</name>
<proteinExistence type="predicted"/>
<dbReference type="OrthoDB" id="3987012at2759"/>
<reference evidence="2" key="1">
    <citation type="submission" date="2013-12" db="EMBL/GenBank/DDBJ databases">
        <authorList>
            <person name="Genoscope - CEA"/>
        </authorList>
    </citation>
    <scope>NUCLEOTIDE SEQUENCE</scope>
    <source>
        <strain evidence="2">CBS 1993</strain>
    </source>
</reference>
<evidence type="ECO:0000313" key="2">
    <source>
        <dbReference type="EMBL" id="CDK29832.1"/>
    </source>
</evidence>
<protein>
    <submittedName>
        <fullName evidence="2">Uncharacterized protein</fullName>
    </submittedName>
</protein>
<dbReference type="AlphaFoldDB" id="W6MV90"/>
<evidence type="ECO:0000256" key="1">
    <source>
        <dbReference type="SAM" id="MobiDB-lite"/>
    </source>
</evidence>
<dbReference type="EMBL" id="HG793131">
    <property type="protein sequence ID" value="CDK29832.1"/>
    <property type="molecule type" value="Genomic_DNA"/>
</dbReference>
<feature type="region of interest" description="Disordered" evidence="1">
    <location>
        <begin position="99"/>
        <end position="133"/>
    </location>
</feature>
<reference evidence="2" key="2">
    <citation type="submission" date="2014-02" db="EMBL/GenBank/DDBJ databases">
        <title>Complete DNA sequence of /Kuraishia capsulata/ illustrates novel genomic features among budding yeasts (/Saccharomycotina/).</title>
        <authorList>
            <person name="Morales L."/>
            <person name="Noel B."/>
            <person name="Porcel B."/>
            <person name="Marcet-Houben M."/>
            <person name="Hullo M-F."/>
            <person name="Sacerdot C."/>
            <person name="Tekaia F."/>
            <person name="Leh-Louis V."/>
            <person name="Despons L."/>
            <person name="Khanna V."/>
            <person name="Aury J-M."/>
            <person name="Barbe V."/>
            <person name="Couloux A."/>
            <person name="Labadie K."/>
            <person name="Pelletier E."/>
            <person name="Souciet J-L."/>
            <person name="Boekhout T."/>
            <person name="Gabaldon T."/>
            <person name="Wincker P."/>
            <person name="Dujon B."/>
        </authorList>
    </citation>
    <scope>NUCLEOTIDE SEQUENCE</scope>
    <source>
        <strain evidence="2">CBS 1993</strain>
    </source>
</reference>
<keyword evidence="3" id="KW-1185">Reference proteome</keyword>
<dbReference type="RefSeq" id="XP_022461815.1">
    <property type="nucleotide sequence ID" value="XM_022602908.1"/>
</dbReference>